<evidence type="ECO:0000313" key="2">
    <source>
        <dbReference type="Proteomes" id="UP000663827"/>
    </source>
</evidence>
<protein>
    <recommendedName>
        <fullName evidence="3">MYND-type domain-containing protein</fullName>
    </recommendedName>
</protein>
<gene>
    <name evidence="1" type="ORF">RDB_LOCUS2233</name>
</gene>
<comment type="caution">
    <text evidence="1">The sequence shown here is derived from an EMBL/GenBank/DDBJ whole genome shotgun (WGS) entry which is preliminary data.</text>
</comment>
<dbReference type="AlphaFoldDB" id="A0A8H3DTF5"/>
<evidence type="ECO:0000313" key="1">
    <source>
        <dbReference type="EMBL" id="CAE7052740.1"/>
    </source>
</evidence>
<proteinExistence type="predicted"/>
<accession>A0A8H3DTF5</accession>
<sequence>MTDQLHPYWGLVKDHYDSTYVYDIQDAHQSVIFSPCVADALQADVAETVKKLCALGEGSVKVDWDHDPDYITLSMLDSVVQHMSFPGSLPTLCNPVAIHGCISLMQSIKRFGRSSPFSYEYGHLCFRILVVALDYGTLLCSGRYDSWAEEVDQPCDYLLQEGHVPVLSRTVADAIVDSMKDGNHFSPKYFTPTPWTDDYTGPLVATDYLMILAKTLADDRKHFLIFLRSNYSLRLSGMLYIMWEFMRGIPIGSEDRHFVQTFAQLYHRALFFAPDSPFGQGEAHQSILKPYAERKTTKYFFDAEDSQLVFHAYADRLMVLPGTGLHSRASCTLAIEMLQYIQPLATDGCEDVLPRAIRATIQCMWGDLVAGKSSLAERVSHFHQLLHAIEHWIGFLAEGVKHARDRLIEGIEAVFEEELVNLVMRMLLEICVTNKKSPKQAVAETLIHAVIATFRAFKKVVSSAYLQQRFHQSIFNWVTLLVNSHSTVALVTHPSRWAICLSFLSKIVNIVGGDEGMFSERCGNPRCPFPTKVTYADSSSLYCSRECYARHWERNSCEYAPRGLLLAERARHFYNPM</sequence>
<name>A0A8H3DTF5_9AGAM</name>
<dbReference type="Proteomes" id="UP000663827">
    <property type="component" value="Unassembled WGS sequence"/>
</dbReference>
<dbReference type="EMBL" id="CAJNJQ010000046">
    <property type="protein sequence ID" value="CAE7052740.1"/>
    <property type="molecule type" value="Genomic_DNA"/>
</dbReference>
<evidence type="ECO:0008006" key="3">
    <source>
        <dbReference type="Google" id="ProtNLM"/>
    </source>
</evidence>
<reference evidence="1" key="1">
    <citation type="submission" date="2021-01" db="EMBL/GenBank/DDBJ databases">
        <authorList>
            <person name="Kaushik A."/>
        </authorList>
    </citation>
    <scope>NUCLEOTIDE SEQUENCE</scope>
    <source>
        <strain evidence="1">AG5</strain>
    </source>
</reference>
<organism evidence="1 2">
    <name type="scientific">Rhizoctonia solani</name>
    <dbReference type="NCBI Taxonomy" id="456999"/>
    <lineage>
        <taxon>Eukaryota</taxon>
        <taxon>Fungi</taxon>
        <taxon>Dikarya</taxon>
        <taxon>Basidiomycota</taxon>
        <taxon>Agaricomycotina</taxon>
        <taxon>Agaricomycetes</taxon>
        <taxon>Cantharellales</taxon>
        <taxon>Ceratobasidiaceae</taxon>
        <taxon>Rhizoctonia</taxon>
    </lineage>
</organism>